<organism evidence="2 3">
    <name type="scientific">Phialocephala subalpina</name>
    <dbReference type="NCBI Taxonomy" id="576137"/>
    <lineage>
        <taxon>Eukaryota</taxon>
        <taxon>Fungi</taxon>
        <taxon>Dikarya</taxon>
        <taxon>Ascomycota</taxon>
        <taxon>Pezizomycotina</taxon>
        <taxon>Leotiomycetes</taxon>
        <taxon>Helotiales</taxon>
        <taxon>Mollisiaceae</taxon>
        <taxon>Phialocephala</taxon>
        <taxon>Phialocephala fortinii species complex</taxon>
    </lineage>
</organism>
<evidence type="ECO:0000259" key="1">
    <source>
        <dbReference type="PROSITE" id="PS50011"/>
    </source>
</evidence>
<dbReference type="InterPro" id="IPR038305">
    <property type="entry name" value="HeLo_sf"/>
</dbReference>
<name>A0A1L7WS74_9HELO</name>
<reference evidence="2 3" key="1">
    <citation type="submission" date="2016-03" db="EMBL/GenBank/DDBJ databases">
        <authorList>
            <person name="Ploux O."/>
        </authorList>
    </citation>
    <scope>NUCLEOTIDE SEQUENCE [LARGE SCALE GENOMIC DNA]</scope>
    <source>
        <strain evidence="2 3">UAMH 11012</strain>
    </source>
</reference>
<dbReference type="Pfam" id="PF14479">
    <property type="entry name" value="HeLo"/>
    <property type="match status" value="1"/>
</dbReference>
<dbReference type="OrthoDB" id="1911848at2759"/>
<dbReference type="InterPro" id="IPR000719">
    <property type="entry name" value="Prot_kinase_dom"/>
</dbReference>
<protein>
    <recommendedName>
        <fullName evidence="1">Protein kinase domain-containing protein</fullName>
    </recommendedName>
</protein>
<proteinExistence type="predicted"/>
<evidence type="ECO:0000313" key="3">
    <source>
        <dbReference type="Proteomes" id="UP000184330"/>
    </source>
</evidence>
<sequence>MSGLEGLGAAASVIGMIGAVKTCIDLLDILSSARSAERDLEDLLVHLQWQRIRFYCWVQETGFTEVMVKQESTPTLQASEMISLLPHEFRFPFMLSHIHRSIDNMNGRLRSARLVLERYSTTSHSNRESWLEKLRRGLNPDADSNSSKLPTRRTGSPRLSLFARLRWVAGDEKELSQLVDGLRTYNVELKELLPYYKMTAFERRVGLVLVTSKNLAAGIAATESESQSVSAIEGDDQFRQHRGAAQLLERGYDIEARESAQTLHPPCQSQNEGLSPRGYCSDKAPSPYSFQAQPSLYRNISEFTFTQPGSTDSSTREFASDGTAPLIIEWRYYSTKITTEGLSTLDIRIHMLAMQLQQSATLPDISVLNCLGHFRDERNHRYGMVFEYPKDGSKTTPVSLRERLIDDHKRRLRRDLDDRFRVARILVTTIYRLFSVRWFHKNISSNNVLFFENNTNPNTLDTPYICGFEFARRDAQFEVSEKFPSLYHEAYTATEQRLYWHPDRIMATSKRSQGNGSELPSTSSPRYQREYDAYSLGVLLLEIGLWCPISRIFKDSKTDDLLVFVAEVKKRYVLELRGRMGKVYAEVVNRCLNGDFGCVNAGDKAEQSDLDADENDERRSRAFLEDYERLAVSMMERPLGL</sequence>
<dbReference type="Proteomes" id="UP000184330">
    <property type="component" value="Unassembled WGS sequence"/>
</dbReference>
<dbReference type="Gene3D" id="1.10.510.10">
    <property type="entry name" value="Transferase(Phosphotransferase) domain 1"/>
    <property type="match status" value="1"/>
</dbReference>
<keyword evidence="3" id="KW-1185">Reference proteome</keyword>
<dbReference type="PROSITE" id="PS50011">
    <property type="entry name" value="PROTEIN_KINASE_DOM"/>
    <property type="match status" value="1"/>
</dbReference>
<dbReference type="Pfam" id="PF24476">
    <property type="entry name" value="DUF7580"/>
    <property type="match status" value="1"/>
</dbReference>
<dbReference type="GO" id="GO:0004672">
    <property type="term" value="F:protein kinase activity"/>
    <property type="evidence" value="ECO:0007669"/>
    <property type="project" value="InterPro"/>
</dbReference>
<gene>
    <name evidence="2" type="ORF">PAC_05514</name>
</gene>
<dbReference type="AlphaFoldDB" id="A0A1L7WS74"/>
<dbReference type="PANTHER" id="PTHR37542">
    <property type="entry name" value="HELO DOMAIN-CONTAINING PROTEIN-RELATED"/>
    <property type="match status" value="1"/>
</dbReference>
<dbReference type="InterPro" id="IPR011009">
    <property type="entry name" value="Kinase-like_dom_sf"/>
</dbReference>
<dbReference type="Gene3D" id="1.20.120.1020">
    <property type="entry name" value="Prion-inhibition and propagation, HeLo domain"/>
    <property type="match status" value="1"/>
</dbReference>
<dbReference type="GO" id="GO:0005524">
    <property type="term" value="F:ATP binding"/>
    <property type="evidence" value="ECO:0007669"/>
    <property type="project" value="InterPro"/>
</dbReference>
<dbReference type="EMBL" id="FJOG01000006">
    <property type="protein sequence ID" value="CZR55626.1"/>
    <property type="molecule type" value="Genomic_DNA"/>
</dbReference>
<feature type="domain" description="Protein kinase" evidence="1">
    <location>
        <begin position="297"/>
        <end position="624"/>
    </location>
</feature>
<accession>A0A1L7WS74</accession>
<dbReference type="PANTHER" id="PTHR37542:SF1">
    <property type="entry name" value="PRION-INHIBITION AND PROPAGATION HELO DOMAIN-CONTAINING PROTEIN"/>
    <property type="match status" value="1"/>
</dbReference>
<dbReference type="InterPro" id="IPR056002">
    <property type="entry name" value="DUF7580"/>
</dbReference>
<dbReference type="SUPFAM" id="SSF56112">
    <property type="entry name" value="Protein kinase-like (PK-like)"/>
    <property type="match status" value="1"/>
</dbReference>
<evidence type="ECO:0000313" key="2">
    <source>
        <dbReference type="EMBL" id="CZR55626.1"/>
    </source>
</evidence>
<dbReference type="InterPro" id="IPR029498">
    <property type="entry name" value="HeLo_dom"/>
</dbReference>